<organism evidence="2 3">
    <name type="scientific">Gordonia defluvii</name>
    <dbReference type="NCBI Taxonomy" id="283718"/>
    <lineage>
        <taxon>Bacteria</taxon>
        <taxon>Bacillati</taxon>
        <taxon>Actinomycetota</taxon>
        <taxon>Actinomycetes</taxon>
        <taxon>Mycobacteriales</taxon>
        <taxon>Gordoniaceae</taxon>
        <taxon>Gordonia</taxon>
    </lineage>
</organism>
<protein>
    <submittedName>
        <fullName evidence="2">Limonene-1,2-epoxide hydrolase family protein</fullName>
    </submittedName>
</protein>
<dbReference type="EMBL" id="BAAAVS010000001">
    <property type="protein sequence ID" value="GAA3022372.1"/>
    <property type="molecule type" value="Genomic_DNA"/>
</dbReference>
<dbReference type="RefSeq" id="WP_290706581.1">
    <property type="nucleotide sequence ID" value="NZ_BAAAVS010000001.1"/>
</dbReference>
<keyword evidence="2" id="KW-0378">Hydrolase</keyword>
<reference evidence="2 3" key="1">
    <citation type="journal article" date="2019" name="Int. J. Syst. Evol. Microbiol.">
        <title>The Global Catalogue of Microorganisms (GCM) 10K type strain sequencing project: providing services to taxonomists for standard genome sequencing and annotation.</title>
        <authorList>
            <consortium name="The Broad Institute Genomics Platform"/>
            <consortium name="The Broad Institute Genome Sequencing Center for Infectious Disease"/>
            <person name="Wu L."/>
            <person name="Ma J."/>
        </authorList>
    </citation>
    <scope>NUCLEOTIDE SEQUENCE [LARGE SCALE GENOMIC DNA]</scope>
    <source>
        <strain evidence="2 3">JCM 14234</strain>
    </source>
</reference>
<accession>A0ABN3Y7W5</accession>
<dbReference type="Proteomes" id="UP001501035">
    <property type="component" value="Unassembled WGS sequence"/>
</dbReference>
<gene>
    <name evidence="2" type="ORF">GCM10010528_00550</name>
</gene>
<dbReference type="Pfam" id="PF07858">
    <property type="entry name" value="LEH"/>
    <property type="match status" value="1"/>
</dbReference>
<evidence type="ECO:0000313" key="2">
    <source>
        <dbReference type="EMBL" id="GAA3022372.1"/>
    </source>
</evidence>
<sequence length="143" mass="15784">MSATDPVTLTTEFLCDLASGRIDEALAVVGENIRYENVGLPTVRGRARFAQVMRALNGRFVHFDAEIITAAADGDTVLNERIDLLSIGPLRLRFWVCGHFEVRDGRIVVWRDYFDVADCAKALVRAVGGLVFPGVVKPIRPVQ</sequence>
<dbReference type="Gene3D" id="3.10.450.50">
    <property type="match status" value="1"/>
</dbReference>
<evidence type="ECO:0000259" key="1">
    <source>
        <dbReference type="Pfam" id="PF07858"/>
    </source>
</evidence>
<evidence type="ECO:0000313" key="3">
    <source>
        <dbReference type="Proteomes" id="UP001501035"/>
    </source>
</evidence>
<keyword evidence="3" id="KW-1185">Reference proteome</keyword>
<proteinExistence type="predicted"/>
<name>A0ABN3Y7W5_9ACTN</name>
<dbReference type="SUPFAM" id="SSF54427">
    <property type="entry name" value="NTF2-like"/>
    <property type="match status" value="1"/>
</dbReference>
<dbReference type="InterPro" id="IPR032710">
    <property type="entry name" value="NTF2-like_dom_sf"/>
</dbReference>
<comment type="caution">
    <text evidence="2">The sequence shown here is derived from an EMBL/GenBank/DDBJ whole genome shotgun (WGS) entry which is preliminary data.</text>
</comment>
<feature type="domain" description="Limonene-1,2-epoxide hydrolase" evidence="1">
    <location>
        <begin position="10"/>
        <end position="125"/>
    </location>
</feature>
<dbReference type="GO" id="GO:0016787">
    <property type="term" value="F:hydrolase activity"/>
    <property type="evidence" value="ECO:0007669"/>
    <property type="project" value="UniProtKB-KW"/>
</dbReference>
<dbReference type="InterPro" id="IPR013100">
    <property type="entry name" value="LEH"/>
</dbReference>